<feature type="compositionally biased region" description="Basic and acidic residues" evidence="1">
    <location>
        <begin position="83"/>
        <end position="95"/>
    </location>
</feature>
<evidence type="ECO:0000313" key="3">
    <source>
        <dbReference type="Proteomes" id="UP000298416"/>
    </source>
</evidence>
<keyword evidence="3" id="KW-1185">Reference proteome</keyword>
<sequence>MKGAALQKIKLRSLNQTFIKERGLSFVSSESSAGDQAAAAMEPRELASNRAAGGERQSGGGSKQEMMAPKMEQQQTQEVDDGEMSRSRPKEEKLLPKRWQPEIIAEDGGGAANVCAARGRELMSPPHNRCEELVGMGCLREDVENPLPKDDVEGTTTEKSNADPRERVRNHPAEGERTATAG</sequence>
<feature type="region of interest" description="Disordered" evidence="1">
    <location>
        <begin position="22"/>
        <end position="105"/>
    </location>
</feature>
<reference evidence="2" key="2">
    <citation type="submission" date="2020-08" db="EMBL/GenBank/DDBJ databases">
        <title>Plant Genome Project.</title>
        <authorList>
            <person name="Zhang R.-G."/>
        </authorList>
    </citation>
    <scope>NUCLEOTIDE SEQUENCE</scope>
    <source>
        <strain evidence="2">Huo1</strain>
        <tissue evidence="2">Leaf</tissue>
    </source>
</reference>
<feature type="region of interest" description="Disordered" evidence="1">
    <location>
        <begin position="142"/>
        <end position="182"/>
    </location>
</feature>
<proteinExistence type="predicted"/>
<evidence type="ECO:0000313" key="2">
    <source>
        <dbReference type="EMBL" id="KAG6385565.1"/>
    </source>
</evidence>
<feature type="compositionally biased region" description="Basic and acidic residues" evidence="1">
    <location>
        <begin position="142"/>
        <end position="152"/>
    </location>
</feature>
<evidence type="ECO:0000256" key="1">
    <source>
        <dbReference type="SAM" id="MobiDB-lite"/>
    </source>
</evidence>
<accession>A0A8X8W020</accession>
<gene>
    <name evidence="2" type="ORF">SASPL_154401</name>
</gene>
<feature type="compositionally biased region" description="Basic and acidic residues" evidence="1">
    <location>
        <begin position="160"/>
        <end position="182"/>
    </location>
</feature>
<protein>
    <submittedName>
        <fullName evidence="2">Uncharacterized protein</fullName>
    </submittedName>
</protein>
<dbReference type="Proteomes" id="UP000298416">
    <property type="component" value="Unassembled WGS sequence"/>
</dbReference>
<reference evidence="2" key="1">
    <citation type="submission" date="2018-01" db="EMBL/GenBank/DDBJ databases">
        <authorList>
            <person name="Mao J.F."/>
        </authorList>
    </citation>
    <scope>NUCLEOTIDE SEQUENCE</scope>
    <source>
        <strain evidence="2">Huo1</strain>
        <tissue evidence="2">Leaf</tissue>
    </source>
</reference>
<dbReference type="AlphaFoldDB" id="A0A8X8W020"/>
<dbReference type="EMBL" id="PNBA02000022">
    <property type="protein sequence ID" value="KAG6385565.1"/>
    <property type="molecule type" value="Genomic_DNA"/>
</dbReference>
<organism evidence="2">
    <name type="scientific">Salvia splendens</name>
    <name type="common">Scarlet sage</name>
    <dbReference type="NCBI Taxonomy" id="180675"/>
    <lineage>
        <taxon>Eukaryota</taxon>
        <taxon>Viridiplantae</taxon>
        <taxon>Streptophyta</taxon>
        <taxon>Embryophyta</taxon>
        <taxon>Tracheophyta</taxon>
        <taxon>Spermatophyta</taxon>
        <taxon>Magnoliopsida</taxon>
        <taxon>eudicotyledons</taxon>
        <taxon>Gunneridae</taxon>
        <taxon>Pentapetalae</taxon>
        <taxon>asterids</taxon>
        <taxon>lamiids</taxon>
        <taxon>Lamiales</taxon>
        <taxon>Lamiaceae</taxon>
        <taxon>Nepetoideae</taxon>
        <taxon>Mentheae</taxon>
        <taxon>Salviinae</taxon>
        <taxon>Salvia</taxon>
        <taxon>Salvia subgen. Calosphace</taxon>
        <taxon>core Calosphace</taxon>
    </lineage>
</organism>
<comment type="caution">
    <text evidence="2">The sequence shown here is derived from an EMBL/GenBank/DDBJ whole genome shotgun (WGS) entry which is preliminary data.</text>
</comment>
<name>A0A8X8W020_SALSN</name>